<dbReference type="AlphaFoldDB" id="A0A372DNX4"/>
<dbReference type="EMBL" id="QVPD01000004">
    <property type="protein sequence ID" value="RFP61275.1"/>
    <property type="molecule type" value="Genomic_DNA"/>
</dbReference>
<evidence type="ECO:0000313" key="2">
    <source>
        <dbReference type="EMBL" id="RFP61275.1"/>
    </source>
</evidence>
<feature type="region of interest" description="Disordered" evidence="1">
    <location>
        <begin position="1"/>
        <end position="58"/>
    </location>
</feature>
<dbReference type="GO" id="GO:0016740">
    <property type="term" value="F:transferase activity"/>
    <property type="evidence" value="ECO:0007669"/>
    <property type="project" value="UniProtKB-KW"/>
</dbReference>
<gene>
    <name evidence="2" type="ORF">D0Y53_06045</name>
</gene>
<keyword evidence="2" id="KW-0808">Transferase</keyword>
<evidence type="ECO:0000313" key="3">
    <source>
        <dbReference type="Proteomes" id="UP000262917"/>
    </source>
</evidence>
<name>A0A372DNX4_9GAMM</name>
<protein>
    <submittedName>
        <fullName evidence="2">Sulfotransferase</fullName>
    </submittedName>
</protein>
<organism evidence="2 3">
    <name type="scientific">Cognatiluteimonas weifangensis</name>
    <dbReference type="NCBI Taxonomy" id="2303539"/>
    <lineage>
        <taxon>Bacteria</taxon>
        <taxon>Pseudomonadati</taxon>
        <taxon>Pseudomonadota</taxon>
        <taxon>Gammaproteobacteria</taxon>
        <taxon>Lysobacterales</taxon>
        <taxon>Lysobacteraceae</taxon>
        <taxon>Cognatiluteimonas</taxon>
    </lineage>
</organism>
<dbReference type="Pfam" id="PF13469">
    <property type="entry name" value="Sulfotransfer_3"/>
    <property type="match status" value="1"/>
</dbReference>
<keyword evidence="3" id="KW-1185">Reference proteome</keyword>
<dbReference type="InterPro" id="IPR027417">
    <property type="entry name" value="P-loop_NTPase"/>
</dbReference>
<accession>A0A372DNX4</accession>
<comment type="caution">
    <text evidence="2">The sequence shown here is derived from an EMBL/GenBank/DDBJ whole genome shotgun (WGS) entry which is preliminary data.</text>
</comment>
<proteinExistence type="predicted"/>
<feature type="compositionally biased region" description="Basic residues" evidence="1">
    <location>
        <begin position="43"/>
        <end position="52"/>
    </location>
</feature>
<evidence type="ECO:0000256" key="1">
    <source>
        <dbReference type="SAM" id="MobiDB-lite"/>
    </source>
</evidence>
<reference evidence="2 3" key="1">
    <citation type="submission" date="2018-08" db="EMBL/GenBank/DDBJ databases">
        <title>Lysobacter weifangensis sp. nov., a new member of the family 'Xanthomonadaceae', isolated from soil in a farmland.</title>
        <authorList>
            <person name="Zhao H."/>
        </authorList>
    </citation>
    <scope>NUCLEOTIDE SEQUENCE [LARGE SCALE GENOMIC DNA]</scope>
    <source>
        <strain evidence="2 3">WF-2</strain>
    </source>
</reference>
<dbReference type="Proteomes" id="UP000262917">
    <property type="component" value="Unassembled WGS sequence"/>
</dbReference>
<dbReference type="SUPFAM" id="SSF52540">
    <property type="entry name" value="P-loop containing nucleoside triphosphate hydrolases"/>
    <property type="match status" value="1"/>
</dbReference>
<sequence length="400" mass="44342">MRPGQGAARRAPRNALSRRRAFVRPTQGGRRGVASGLTTPGRCRPRPRRHCVRAPQPRPPACEDAIVNPSARRILQHSGLPELVKAVSNRHRPGTRPNVFLMATPRSGSTWLMELIWSQPGFKCCDEPLNLRRPAVRRASRIASWREMESAAGAAKIERYFRAICDGRLHSVDALPSRGKYHRFRTDRIVFKLLHGAESRLGALAADCNARVVVLLRHPIAVSLSRKEFPRLDAFRNSVVSTRFDAGQLALADRVLADGSELEKGVLAWCFQNALVLQGRQPDWTVVSYEQLVLDPEPLVAQLVERLQLPDPARIFAHLTEAAGNKGMSDPNTQQLLAEQAAGRLAHKQALVEKWRARVTPEQETAAMALLDAFGLDAYRAGRLLPTPRYWIGGAPPALA</sequence>
<feature type="compositionally biased region" description="Basic residues" evidence="1">
    <location>
        <begin position="10"/>
        <end position="22"/>
    </location>
</feature>
<dbReference type="Gene3D" id="3.40.50.300">
    <property type="entry name" value="P-loop containing nucleotide triphosphate hydrolases"/>
    <property type="match status" value="1"/>
</dbReference>